<dbReference type="Proteomes" id="UP000272942">
    <property type="component" value="Unassembled WGS sequence"/>
</dbReference>
<sequence>RIPTTEFVQKFNAQFDEQFVDSHVLHDQTFFTEQESNKPEADTECNEATKIVRTPEDDLEQLHRLPKEFSKTFVVLYKSLIGLNIPESRLAKAMERLSHLLEECVREQFHTGVVLRCLSHALRLQQQEPFTSFAVKPKRLFKLLFSHPQFTAVLHPDYLIPSAKSANPVESATTDSFSVESPVSCQFLRDCLMELLVTLVRQSPKSGLKYLQPLWLLGAYSATLSPSGK</sequence>
<dbReference type="WBParaSite" id="ECPE_0001381401-mRNA-1">
    <property type="protein sequence ID" value="ECPE_0001381401-mRNA-1"/>
    <property type="gene ID" value="ECPE_0001381401"/>
</dbReference>
<gene>
    <name evidence="1" type="ORF">ECPE_LOCUS13774</name>
</gene>
<protein>
    <submittedName>
        <fullName evidence="3">INT8 protein</fullName>
    </submittedName>
</protein>
<evidence type="ECO:0000313" key="1">
    <source>
        <dbReference type="EMBL" id="VDP91046.1"/>
    </source>
</evidence>
<name>A0A183B3I9_9TREM</name>
<accession>A0A183B3I9</accession>
<dbReference type="AlphaFoldDB" id="A0A183B3I9"/>
<proteinExistence type="predicted"/>
<reference evidence="1 2" key="2">
    <citation type="submission" date="2018-11" db="EMBL/GenBank/DDBJ databases">
        <authorList>
            <consortium name="Pathogen Informatics"/>
        </authorList>
    </citation>
    <scope>NUCLEOTIDE SEQUENCE [LARGE SCALE GENOMIC DNA]</scope>
    <source>
        <strain evidence="1 2">Egypt</strain>
    </source>
</reference>
<dbReference type="EMBL" id="UZAN01055919">
    <property type="protein sequence ID" value="VDP91046.1"/>
    <property type="molecule type" value="Genomic_DNA"/>
</dbReference>
<evidence type="ECO:0000313" key="2">
    <source>
        <dbReference type="Proteomes" id="UP000272942"/>
    </source>
</evidence>
<evidence type="ECO:0000313" key="3">
    <source>
        <dbReference type="WBParaSite" id="ECPE_0001381401-mRNA-1"/>
    </source>
</evidence>
<reference evidence="3" key="1">
    <citation type="submission" date="2016-06" db="UniProtKB">
        <authorList>
            <consortium name="WormBaseParasite"/>
        </authorList>
    </citation>
    <scope>IDENTIFICATION</scope>
</reference>
<organism evidence="3">
    <name type="scientific">Echinostoma caproni</name>
    <dbReference type="NCBI Taxonomy" id="27848"/>
    <lineage>
        <taxon>Eukaryota</taxon>
        <taxon>Metazoa</taxon>
        <taxon>Spiralia</taxon>
        <taxon>Lophotrochozoa</taxon>
        <taxon>Platyhelminthes</taxon>
        <taxon>Trematoda</taxon>
        <taxon>Digenea</taxon>
        <taxon>Plagiorchiida</taxon>
        <taxon>Echinostomata</taxon>
        <taxon>Echinostomatoidea</taxon>
        <taxon>Echinostomatidae</taxon>
        <taxon>Echinostoma</taxon>
    </lineage>
</organism>
<keyword evidence="2" id="KW-1185">Reference proteome</keyword>